<accession>A0A8S5L8L8</accession>
<protein>
    <submittedName>
        <fullName evidence="1">Uncharacterized protein</fullName>
    </submittedName>
</protein>
<reference evidence="1" key="1">
    <citation type="journal article" date="2021" name="Proc. Natl. Acad. Sci. U.S.A.">
        <title>A Catalog of Tens of Thousands of Viruses from Human Metagenomes Reveals Hidden Associations with Chronic Diseases.</title>
        <authorList>
            <person name="Tisza M.J."/>
            <person name="Buck C.B."/>
        </authorList>
    </citation>
    <scope>NUCLEOTIDE SEQUENCE</scope>
    <source>
        <strain evidence="1">CtzpQ31</strain>
    </source>
</reference>
<dbReference type="EMBL" id="BK014654">
    <property type="protein sequence ID" value="DAD66106.1"/>
    <property type="molecule type" value="Genomic_DNA"/>
</dbReference>
<name>A0A8S5L8L8_9CAUD</name>
<organism evidence="1">
    <name type="scientific">Siphoviridae sp. ctzpQ31</name>
    <dbReference type="NCBI Taxonomy" id="2823613"/>
    <lineage>
        <taxon>Viruses</taxon>
        <taxon>Duplodnaviria</taxon>
        <taxon>Heunggongvirae</taxon>
        <taxon>Uroviricota</taxon>
        <taxon>Caudoviricetes</taxon>
    </lineage>
</organism>
<proteinExistence type="predicted"/>
<sequence length="65" mass="7539">MVVSFRLSKNSKGKEQSLLILPQKFVRLPFNSRLFIYSNQLTRSTIITTKIMFSSALTTQNEEKK</sequence>
<evidence type="ECO:0000313" key="1">
    <source>
        <dbReference type="EMBL" id="DAD66106.1"/>
    </source>
</evidence>